<accession>A0AA36M7B8</accession>
<sequence length="536" mass="60404">MKLKKKKLRKREQFDFKPRTDSGRPFISLAPAFFTFLEGRMASFGLELSLRVRNVAPSEAATGIRAVIYRHQESDNNYVEIAQTETVFEQTNVTFQHRCPLTYRFDKLERLKVAIFCVKDDSGIFSHRIGEAYTDVATIIAKGNSVSLPLSPSAAVDLYITIPGFYSHYVKLKFGGNHLQIHEHLPLAAYMIFVLKTDNRTILLHKSEVVKAKNPKWKEFSVPLYVIQFFQQGALQIFCYNQNVNAADTLIGFCNTSMTQLERGPGAQNSYMLMNFEGKRMHDKMSVDLELMELVQGESFFNAVKEGTQLHLTMAIDLSASNGNPNEPGSLHFIHPHTQSPYFNVMLRLTPLFLSYSANTRIGALGFGARTQPRFELSQCFPLTGPQGNLQVDGIRGLLDAYRAARLMVQPFAPTEFSEVIYHVSKFAKAESKRRLGLYFVLLILTDGGLANPRRTIDAIVDSSPHPMSIIVVGIGRVRDRDFSSVKALESPVLKHSDGRTLFRQNFQFLTADMLDSDEAIALIPLQIAQWRTSVT</sequence>
<dbReference type="InterPro" id="IPR000008">
    <property type="entry name" value="C2_dom"/>
</dbReference>
<dbReference type="PANTHER" id="PTHR10857:SF111">
    <property type="entry name" value="VWFA DOMAIN-CONTAINING PROTEIN"/>
    <property type="match status" value="1"/>
</dbReference>
<dbReference type="Proteomes" id="UP001176961">
    <property type="component" value="Unassembled WGS sequence"/>
</dbReference>
<reference evidence="3" key="1">
    <citation type="submission" date="2023-07" db="EMBL/GenBank/DDBJ databases">
        <authorList>
            <consortium name="CYATHOMIX"/>
        </authorList>
    </citation>
    <scope>NUCLEOTIDE SEQUENCE</scope>
    <source>
        <strain evidence="3">N/A</strain>
    </source>
</reference>
<dbReference type="InterPro" id="IPR010734">
    <property type="entry name" value="Copine_C"/>
</dbReference>
<dbReference type="EMBL" id="CATQJL010000305">
    <property type="protein sequence ID" value="CAJ0600936.1"/>
    <property type="molecule type" value="Genomic_DNA"/>
</dbReference>
<evidence type="ECO:0000259" key="2">
    <source>
        <dbReference type="SMART" id="SM00327"/>
    </source>
</evidence>
<dbReference type="InterPro" id="IPR045052">
    <property type="entry name" value="Copine"/>
</dbReference>
<dbReference type="AlphaFoldDB" id="A0AA36M7B8"/>
<dbReference type="GO" id="GO:0005886">
    <property type="term" value="C:plasma membrane"/>
    <property type="evidence" value="ECO:0007669"/>
    <property type="project" value="TreeGrafter"/>
</dbReference>
<dbReference type="InterPro" id="IPR002035">
    <property type="entry name" value="VWF_A"/>
</dbReference>
<comment type="caution">
    <text evidence="3">The sequence shown here is derived from an EMBL/GenBank/DDBJ whole genome shotgun (WGS) entry which is preliminary data.</text>
</comment>
<dbReference type="SMART" id="SM00327">
    <property type="entry name" value="VWA"/>
    <property type="match status" value="1"/>
</dbReference>
<name>A0AA36M7B8_CYLNA</name>
<dbReference type="SUPFAM" id="SSF49562">
    <property type="entry name" value="C2 domain (Calcium/lipid-binding domain, CaLB)"/>
    <property type="match status" value="1"/>
</dbReference>
<protein>
    <recommendedName>
        <fullName evidence="2">VWFA domain-containing protein</fullName>
    </recommendedName>
</protein>
<dbReference type="InterPro" id="IPR035892">
    <property type="entry name" value="C2_domain_sf"/>
</dbReference>
<dbReference type="GO" id="GO:0005544">
    <property type="term" value="F:calcium-dependent phospholipid binding"/>
    <property type="evidence" value="ECO:0007669"/>
    <property type="project" value="InterPro"/>
</dbReference>
<organism evidence="3 4">
    <name type="scientific">Cylicocyclus nassatus</name>
    <name type="common">Nematode worm</name>
    <dbReference type="NCBI Taxonomy" id="53992"/>
    <lineage>
        <taxon>Eukaryota</taxon>
        <taxon>Metazoa</taxon>
        <taxon>Ecdysozoa</taxon>
        <taxon>Nematoda</taxon>
        <taxon>Chromadorea</taxon>
        <taxon>Rhabditida</taxon>
        <taxon>Rhabditina</taxon>
        <taxon>Rhabditomorpha</taxon>
        <taxon>Strongyloidea</taxon>
        <taxon>Strongylidae</taxon>
        <taxon>Cylicocyclus</taxon>
    </lineage>
</organism>
<evidence type="ECO:0000313" key="4">
    <source>
        <dbReference type="Proteomes" id="UP001176961"/>
    </source>
</evidence>
<dbReference type="Pfam" id="PF00168">
    <property type="entry name" value="C2"/>
    <property type="match status" value="1"/>
</dbReference>
<dbReference type="Pfam" id="PF07002">
    <property type="entry name" value="Copine"/>
    <property type="match status" value="1"/>
</dbReference>
<dbReference type="SUPFAM" id="SSF53300">
    <property type="entry name" value="vWA-like"/>
    <property type="match status" value="1"/>
</dbReference>
<evidence type="ECO:0000256" key="1">
    <source>
        <dbReference type="ARBA" id="ARBA00009048"/>
    </source>
</evidence>
<keyword evidence="4" id="KW-1185">Reference proteome</keyword>
<evidence type="ECO:0000313" key="3">
    <source>
        <dbReference type="EMBL" id="CAJ0600936.1"/>
    </source>
</evidence>
<comment type="similarity">
    <text evidence="1">Belongs to the copine family.</text>
</comment>
<dbReference type="PANTHER" id="PTHR10857">
    <property type="entry name" value="COPINE"/>
    <property type="match status" value="1"/>
</dbReference>
<proteinExistence type="inferred from homology"/>
<dbReference type="GO" id="GO:0071277">
    <property type="term" value="P:cellular response to calcium ion"/>
    <property type="evidence" value="ECO:0007669"/>
    <property type="project" value="TreeGrafter"/>
</dbReference>
<dbReference type="InterPro" id="IPR036465">
    <property type="entry name" value="vWFA_dom_sf"/>
</dbReference>
<dbReference type="Gene3D" id="2.60.40.150">
    <property type="entry name" value="C2 domain"/>
    <property type="match status" value="1"/>
</dbReference>
<gene>
    <name evidence="3" type="ORF">CYNAS_LOCUS12919</name>
</gene>
<feature type="domain" description="VWFA" evidence="2">
    <location>
        <begin position="309"/>
        <end position="511"/>
    </location>
</feature>